<dbReference type="GO" id="GO:0003700">
    <property type="term" value="F:DNA-binding transcription factor activity"/>
    <property type="evidence" value="ECO:0007669"/>
    <property type="project" value="InterPro"/>
</dbReference>
<dbReference type="PROSITE" id="PS50949">
    <property type="entry name" value="HTH_GNTR"/>
    <property type="match status" value="1"/>
</dbReference>
<organism evidence="5 6">
    <name type="scientific">Falsochrobactrum ovis</name>
    <dbReference type="NCBI Taxonomy" id="1293442"/>
    <lineage>
        <taxon>Bacteria</taxon>
        <taxon>Pseudomonadati</taxon>
        <taxon>Pseudomonadota</taxon>
        <taxon>Alphaproteobacteria</taxon>
        <taxon>Hyphomicrobiales</taxon>
        <taxon>Brucellaceae</taxon>
        <taxon>Falsochrobactrum</taxon>
    </lineage>
</organism>
<dbReference type="Proteomes" id="UP000249453">
    <property type="component" value="Unassembled WGS sequence"/>
</dbReference>
<dbReference type="CDD" id="cd07377">
    <property type="entry name" value="WHTH_GntR"/>
    <property type="match status" value="1"/>
</dbReference>
<dbReference type="InterPro" id="IPR036388">
    <property type="entry name" value="WH-like_DNA-bd_sf"/>
</dbReference>
<evidence type="ECO:0000313" key="5">
    <source>
        <dbReference type="EMBL" id="RAK26088.1"/>
    </source>
</evidence>
<dbReference type="PRINTS" id="PR00035">
    <property type="entry name" value="HTHGNTR"/>
</dbReference>
<keyword evidence="1" id="KW-0805">Transcription regulation</keyword>
<evidence type="ECO:0000256" key="3">
    <source>
        <dbReference type="ARBA" id="ARBA00023163"/>
    </source>
</evidence>
<evidence type="ECO:0000313" key="6">
    <source>
        <dbReference type="Proteomes" id="UP000249453"/>
    </source>
</evidence>
<dbReference type="InterPro" id="IPR036390">
    <property type="entry name" value="WH_DNA-bd_sf"/>
</dbReference>
<protein>
    <submittedName>
        <fullName evidence="5">GntR family transcriptional regulator</fullName>
    </submittedName>
</protein>
<dbReference type="Gene3D" id="1.10.10.10">
    <property type="entry name" value="Winged helix-like DNA-binding domain superfamily/Winged helix DNA-binding domain"/>
    <property type="match status" value="1"/>
</dbReference>
<dbReference type="EMBL" id="QLMK01000016">
    <property type="protein sequence ID" value="RAK26088.1"/>
    <property type="molecule type" value="Genomic_DNA"/>
</dbReference>
<sequence length="251" mass="27597">MTVSDMENVHNKSLARHRDGSLTRNLTNILRENILAGNPAPGEKLPSEAKLIKQHNVSRTVIREAISVLREEGLVEPRQGAGVFVLEPSSIAGPILEGIDPKRISSVVEALELRTAIEVEAAFLAASRCSPQQEENIIRAFQEVGNCIKNGRSTAKADFALHLAIAEASNNRRFVDLINLLGGDMIPRAAFGQRAEIASASYLDKLHEEHRRIVTAISNRDPLAAREAMRDHLAGSQRRYRAYLNTQAANL</sequence>
<dbReference type="SUPFAM" id="SSF46785">
    <property type="entry name" value="Winged helix' DNA-binding domain"/>
    <property type="match status" value="1"/>
</dbReference>
<proteinExistence type="predicted"/>
<evidence type="ECO:0000256" key="2">
    <source>
        <dbReference type="ARBA" id="ARBA00023125"/>
    </source>
</evidence>
<dbReference type="InterPro" id="IPR008920">
    <property type="entry name" value="TF_FadR/GntR_C"/>
</dbReference>
<dbReference type="PANTHER" id="PTHR43537">
    <property type="entry name" value="TRANSCRIPTIONAL REGULATOR, GNTR FAMILY"/>
    <property type="match status" value="1"/>
</dbReference>
<dbReference type="PANTHER" id="PTHR43537:SF5">
    <property type="entry name" value="UXU OPERON TRANSCRIPTIONAL REGULATOR"/>
    <property type="match status" value="1"/>
</dbReference>
<dbReference type="SMART" id="SM00895">
    <property type="entry name" value="FCD"/>
    <property type="match status" value="1"/>
</dbReference>
<dbReference type="SMART" id="SM00345">
    <property type="entry name" value="HTH_GNTR"/>
    <property type="match status" value="1"/>
</dbReference>
<dbReference type="AlphaFoldDB" id="A0A364JSD7"/>
<dbReference type="RefSeq" id="WP_245412673.1">
    <property type="nucleotide sequence ID" value="NZ_JBHEEY010000015.1"/>
</dbReference>
<evidence type="ECO:0000256" key="1">
    <source>
        <dbReference type="ARBA" id="ARBA00023015"/>
    </source>
</evidence>
<keyword evidence="6" id="KW-1185">Reference proteome</keyword>
<keyword evidence="3" id="KW-0804">Transcription</keyword>
<dbReference type="InterPro" id="IPR011711">
    <property type="entry name" value="GntR_C"/>
</dbReference>
<feature type="domain" description="HTH gntR-type" evidence="4">
    <location>
        <begin position="20"/>
        <end position="88"/>
    </location>
</feature>
<dbReference type="Pfam" id="PF00392">
    <property type="entry name" value="GntR"/>
    <property type="match status" value="1"/>
</dbReference>
<comment type="caution">
    <text evidence="5">The sequence shown here is derived from an EMBL/GenBank/DDBJ whole genome shotgun (WGS) entry which is preliminary data.</text>
</comment>
<evidence type="ECO:0000259" key="4">
    <source>
        <dbReference type="PROSITE" id="PS50949"/>
    </source>
</evidence>
<gene>
    <name evidence="5" type="ORF">C7374_1165</name>
</gene>
<dbReference type="InterPro" id="IPR000524">
    <property type="entry name" value="Tscrpt_reg_HTH_GntR"/>
</dbReference>
<dbReference type="Gene3D" id="1.20.120.530">
    <property type="entry name" value="GntR ligand-binding domain-like"/>
    <property type="match status" value="1"/>
</dbReference>
<reference evidence="5 6" key="1">
    <citation type="submission" date="2018-06" db="EMBL/GenBank/DDBJ databases">
        <title>Genomic Encyclopedia of Type Strains, Phase IV (KMG-IV): sequencing the most valuable type-strain genomes for metagenomic binning, comparative biology and taxonomic classification.</title>
        <authorList>
            <person name="Goeker M."/>
        </authorList>
    </citation>
    <scope>NUCLEOTIDE SEQUENCE [LARGE SCALE GENOMIC DNA]</scope>
    <source>
        <strain evidence="5 6">DSM 26720</strain>
    </source>
</reference>
<name>A0A364JSD7_9HYPH</name>
<dbReference type="SUPFAM" id="SSF48008">
    <property type="entry name" value="GntR ligand-binding domain-like"/>
    <property type="match status" value="1"/>
</dbReference>
<keyword evidence="2" id="KW-0238">DNA-binding</keyword>
<dbReference type="GO" id="GO:0003677">
    <property type="term" value="F:DNA binding"/>
    <property type="evidence" value="ECO:0007669"/>
    <property type="project" value="UniProtKB-KW"/>
</dbReference>
<dbReference type="Pfam" id="PF07729">
    <property type="entry name" value="FCD"/>
    <property type="match status" value="1"/>
</dbReference>
<accession>A0A364JSD7</accession>